<evidence type="ECO:0000256" key="3">
    <source>
        <dbReference type="ARBA" id="ARBA00022827"/>
    </source>
</evidence>
<comment type="similarity">
    <text evidence="1">Belongs to the NADH dehydrogenase family.</text>
</comment>
<keyword evidence="4" id="KW-0560">Oxidoreductase</keyword>
<evidence type="ECO:0000313" key="8">
    <source>
        <dbReference type="Proteomes" id="UP001149140"/>
    </source>
</evidence>
<dbReference type="AlphaFoldDB" id="A0A9X3N5E4"/>
<dbReference type="EMBL" id="JAPDOD010000080">
    <property type="protein sequence ID" value="MDA0166912.1"/>
    <property type="molecule type" value="Genomic_DNA"/>
</dbReference>
<evidence type="ECO:0000256" key="5">
    <source>
        <dbReference type="ARBA" id="ARBA00023027"/>
    </source>
</evidence>
<dbReference type="PANTHER" id="PTHR43706:SF45">
    <property type="entry name" value="NADH DEHYDROGENASE-LIKE PROTEIN RV1812C"/>
    <property type="match status" value="1"/>
</dbReference>
<dbReference type="InterPro" id="IPR045024">
    <property type="entry name" value="NDH-2"/>
</dbReference>
<proteinExistence type="inferred from homology"/>
<dbReference type="InterPro" id="IPR036188">
    <property type="entry name" value="FAD/NAD-bd_sf"/>
</dbReference>
<keyword evidence="8" id="KW-1185">Reference proteome</keyword>
<comment type="caution">
    <text evidence="7">The sequence shown here is derived from an EMBL/GenBank/DDBJ whole genome shotgun (WGS) entry which is preliminary data.</text>
</comment>
<dbReference type="GO" id="GO:0003954">
    <property type="term" value="F:NADH dehydrogenase activity"/>
    <property type="evidence" value="ECO:0007669"/>
    <property type="project" value="InterPro"/>
</dbReference>
<keyword evidence="3" id="KW-0274">FAD</keyword>
<protein>
    <submittedName>
        <fullName evidence="7">NAD(P)/FAD-dependent oxidoreductase</fullName>
    </submittedName>
</protein>
<reference evidence="7" key="1">
    <citation type="submission" date="2022-10" db="EMBL/GenBank/DDBJ databases">
        <title>The WGS of Solirubrobacter ginsenosidimutans DSM 21036.</title>
        <authorList>
            <person name="Jiang Z."/>
        </authorList>
    </citation>
    <scope>NUCLEOTIDE SEQUENCE</scope>
    <source>
        <strain evidence="7">DSM 21036</strain>
    </source>
</reference>
<keyword evidence="2" id="KW-0285">Flavoprotein</keyword>
<dbReference type="Pfam" id="PF07992">
    <property type="entry name" value="Pyr_redox_2"/>
    <property type="match status" value="1"/>
</dbReference>
<feature type="domain" description="FAD/NAD(P)-binding" evidence="6">
    <location>
        <begin position="13"/>
        <end position="325"/>
    </location>
</feature>
<dbReference type="PANTHER" id="PTHR43706">
    <property type="entry name" value="NADH DEHYDROGENASE"/>
    <property type="match status" value="1"/>
</dbReference>
<evidence type="ECO:0000259" key="6">
    <source>
        <dbReference type="Pfam" id="PF07992"/>
    </source>
</evidence>
<dbReference type="RefSeq" id="WP_270046164.1">
    <property type="nucleotide sequence ID" value="NZ_JAPDOD010000080.1"/>
</dbReference>
<dbReference type="SUPFAM" id="SSF51905">
    <property type="entry name" value="FAD/NAD(P)-binding domain"/>
    <property type="match status" value="1"/>
</dbReference>
<organism evidence="7 8">
    <name type="scientific">Solirubrobacter ginsenosidimutans</name>
    <dbReference type="NCBI Taxonomy" id="490573"/>
    <lineage>
        <taxon>Bacteria</taxon>
        <taxon>Bacillati</taxon>
        <taxon>Actinomycetota</taxon>
        <taxon>Thermoleophilia</taxon>
        <taxon>Solirubrobacterales</taxon>
        <taxon>Solirubrobacteraceae</taxon>
        <taxon>Solirubrobacter</taxon>
    </lineage>
</organism>
<dbReference type="Proteomes" id="UP001149140">
    <property type="component" value="Unassembled WGS sequence"/>
</dbReference>
<sequence>MNPEFRTARGGTLVLGGGFAGAYVARGLGRQGATIVNPANFMLYTPLLPEAAAGSIEPRHVTVPLRAMCPHADLLLGAAVALEPDRKIVHVSSEAGAFTVGYERLVIALGSITSTPAVPGLREHALGLKDIGDAIRLRNHVLRQLELADADPPSAARRLTFVFAGAGFAGVEAVAELQELTEGALRRHPRLAGVQPRWVLVDHGPRILGQVPESLARFAARTLSRRGVEILSSTALVSIDGAGVTLSDGRRIETETVVWTAGVSANPVAAQLGLPLDARGRVPVDEHFRVEGLEGVHALGDIAAVPNAASGELDPPTCQHALRQARRLSRNLRGRVKPYAFKSLGSMATLGRRHGIATVGAVRLRGILGWSAARGYHLLALPFYARRARVLADWTVAAFFRRDVAELTP</sequence>
<name>A0A9X3N5E4_9ACTN</name>
<evidence type="ECO:0000256" key="4">
    <source>
        <dbReference type="ARBA" id="ARBA00023002"/>
    </source>
</evidence>
<evidence type="ECO:0000256" key="2">
    <source>
        <dbReference type="ARBA" id="ARBA00022630"/>
    </source>
</evidence>
<evidence type="ECO:0000256" key="1">
    <source>
        <dbReference type="ARBA" id="ARBA00005272"/>
    </source>
</evidence>
<dbReference type="Gene3D" id="3.50.50.100">
    <property type="match status" value="1"/>
</dbReference>
<dbReference type="PRINTS" id="PR00368">
    <property type="entry name" value="FADPNR"/>
</dbReference>
<keyword evidence="5" id="KW-0520">NAD</keyword>
<dbReference type="InterPro" id="IPR023753">
    <property type="entry name" value="FAD/NAD-binding_dom"/>
</dbReference>
<evidence type="ECO:0000313" key="7">
    <source>
        <dbReference type="EMBL" id="MDA0166912.1"/>
    </source>
</evidence>
<accession>A0A9X3N5E4</accession>
<gene>
    <name evidence="7" type="ORF">OM076_42020</name>
</gene>